<accession>A0AAE4G9B5</accession>
<dbReference type="EMBL" id="JAVRAA010000005">
    <property type="protein sequence ID" value="MDT0337596.1"/>
    <property type="molecule type" value="Genomic_DNA"/>
</dbReference>
<dbReference type="RefSeq" id="WP_284078327.1">
    <property type="nucleotide sequence ID" value="NZ_JAVLSM010000007.1"/>
</dbReference>
<proteinExistence type="predicted"/>
<evidence type="ECO:0000313" key="2">
    <source>
        <dbReference type="EMBL" id="MDT0337596.1"/>
    </source>
</evidence>
<protein>
    <submittedName>
        <fullName evidence="2">Transcriptional regulator</fullName>
    </submittedName>
</protein>
<comment type="caution">
    <text evidence="2">The sequence shown here is derived from an EMBL/GenBank/DDBJ whole genome shotgun (WGS) entry which is preliminary data.</text>
</comment>
<gene>
    <name evidence="2" type="ORF">RJN63_12200</name>
</gene>
<reference evidence="2" key="1">
    <citation type="submission" date="2023-02" db="EMBL/GenBank/DDBJ databases">
        <title>Description of Herbaspirillum huttiense subsp. nephrolepsisexaltata and Herbaspirillum huttiense subsp. lycopersicon.</title>
        <authorList>
            <person name="Poudel M."/>
            <person name="Sharma A."/>
            <person name="Goss E."/>
            <person name="Tapia J.H."/>
            <person name="Harmon C.M."/>
            <person name="Jones J.B."/>
        </authorList>
    </citation>
    <scope>NUCLEOTIDE SEQUENCE</scope>
    <source>
        <strain evidence="2">NC40101</strain>
    </source>
</reference>
<feature type="region of interest" description="Disordered" evidence="1">
    <location>
        <begin position="173"/>
        <end position="192"/>
    </location>
</feature>
<name>A0AAE4G9B5_9BURK</name>
<dbReference type="AlphaFoldDB" id="A0AAE4G9B5"/>
<organism evidence="2">
    <name type="scientific">Herbaspirillum huttiense subsp. nephrolepidis</name>
    <dbReference type="NCBI Taxonomy" id="3075126"/>
    <lineage>
        <taxon>Bacteria</taxon>
        <taxon>Pseudomonadati</taxon>
        <taxon>Pseudomonadota</taxon>
        <taxon>Betaproteobacteria</taxon>
        <taxon>Burkholderiales</taxon>
        <taxon>Oxalobacteraceae</taxon>
        <taxon>Herbaspirillum</taxon>
    </lineage>
</organism>
<sequence>MSITADSKRAISILMNLAAGLDEHGRPNSDGSIKLTQNVRLSAASGAALLATYQGVPLERERSQDRKKFNADRPLPDFVVQEQTHWLDRLKAAKGLVADAGLAEYLQVSTSRFSLWRTGKEVLPLEIAWRLGLELDIDPLLVIGSVHYHAAAPDRKDAVLRLLATFVPDPVRQDKHSAASAPGLEAHGKPWSSEEDARLLQAFRDGRQIAEIAATHTRTARAILYRLFNHHKELSAAQMAAQAKQHGFEFSE</sequence>
<evidence type="ECO:0000256" key="1">
    <source>
        <dbReference type="SAM" id="MobiDB-lite"/>
    </source>
</evidence>